<evidence type="ECO:0000256" key="3">
    <source>
        <dbReference type="ARBA" id="ARBA00012781"/>
    </source>
</evidence>
<dbReference type="Gene3D" id="2.30.40.10">
    <property type="entry name" value="Urease, subunit C, domain 1"/>
    <property type="match status" value="1"/>
</dbReference>
<name>A0ABU2ZXQ4_9ALTE</name>
<comment type="cofactor">
    <cofactor evidence="8">
        <name>Zn(2+)</name>
        <dbReference type="ChEBI" id="CHEBI:29105"/>
    </cofactor>
    <text evidence="8">Binds 1 zinc ion per subunit.</text>
</comment>
<dbReference type="Proteomes" id="UP001253545">
    <property type="component" value="Unassembled WGS sequence"/>
</dbReference>
<dbReference type="NCBIfam" id="TIGR02967">
    <property type="entry name" value="guan_deamin"/>
    <property type="match status" value="1"/>
</dbReference>
<evidence type="ECO:0000256" key="8">
    <source>
        <dbReference type="RuleBase" id="RU366009"/>
    </source>
</evidence>
<organism evidence="10 11">
    <name type="scientific">Glaciecola petra</name>
    <dbReference type="NCBI Taxonomy" id="3075602"/>
    <lineage>
        <taxon>Bacteria</taxon>
        <taxon>Pseudomonadati</taxon>
        <taxon>Pseudomonadota</taxon>
        <taxon>Gammaproteobacteria</taxon>
        <taxon>Alteromonadales</taxon>
        <taxon>Alteromonadaceae</taxon>
        <taxon>Glaciecola</taxon>
    </lineage>
</organism>
<protein>
    <recommendedName>
        <fullName evidence="3 7">Guanine deaminase</fullName>
        <shortName evidence="8">Guanase</shortName>
        <ecNumber evidence="3 7">3.5.4.3</ecNumber>
    </recommendedName>
    <alternativeName>
        <fullName evidence="8">Guanine aminohydrolase</fullName>
    </alternativeName>
</protein>
<dbReference type="RefSeq" id="WP_311369703.1">
    <property type="nucleotide sequence ID" value="NZ_JAVRHX010000005.1"/>
</dbReference>
<evidence type="ECO:0000256" key="4">
    <source>
        <dbReference type="ARBA" id="ARBA00022723"/>
    </source>
</evidence>
<proteinExistence type="inferred from homology"/>
<keyword evidence="4 8" id="KW-0479">Metal-binding</keyword>
<dbReference type="Pfam" id="PF01979">
    <property type="entry name" value="Amidohydro_1"/>
    <property type="match status" value="1"/>
</dbReference>
<dbReference type="InterPro" id="IPR032466">
    <property type="entry name" value="Metal_Hydrolase"/>
</dbReference>
<evidence type="ECO:0000256" key="7">
    <source>
        <dbReference type="NCBIfam" id="TIGR02967"/>
    </source>
</evidence>
<dbReference type="PANTHER" id="PTHR11271">
    <property type="entry name" value="GUANINE DEAMINASE"/>
    <property type="match status" value="1"/>
</dbReference>
<accession>A0ABU2ZXQ4</accession>
<dbReference type="InterPro" id="IPR051607">
    <property type="entry name" value="Metallo-dep_hydrolases"/>
</dbReference>
<dbReference type="EMBL" id="JAVRHX010000005">
    <property type="protein sequence ID" value="MDT0596182.1"/>
    <property type="molecule type" value="Genomic_DNA"/>
</dbReference>
<feature type="domain" description="Amidohydrolase-related" evidence="9">
    <location>
        <begin position="67"/>
        <end position="441"/>
    </location>
</feature>
<comment type="pathway">
    <text evidence="1 8">Purine metabolism; guanine degradation; xanthine from guanine: step 1/1.</text>
</comment>
<dbReference type="NCBIfam" id="NF006679">
    <property type="entry name" value="PRK09228.1"/>
    <property type="match status" value="1"/>
</dbReference>
<evidence type="ECO:0000256" key="1">
    <source>
        <dbReference type="ARBA" id="ARBA00004984"/>
    </source>
</evidence>
<comment type="similarity">
    <text evidence="2 8">Belongs to the metallo-dependent hydrolases superfamily. ATZ/TRZ family.</text>
</comment>
<dbReference type="PANTHER" id="PTHR11271:SF6">
    <property type="entry name" value="GUANINE DEAMINASE"/>
    <property type="match status" value="1"/>
</dbReference>
<dbReference type="SUPFAM" id="SSF51556">
    <property type="entry name" value="Metallo-dependent hydrolases"/>
    <property type="match status" value="1"/>
</dbReference>
<dbReference type="InterPro" id="IPR014311">
    <property type="entry name" value="Guanine_deaminase"/>
</dbReference>
<reference evidence="10 11" key="1">
    <citation type="submission" date="2023-09" db="EMBL/GenBank/DDBJ databases">
        <authorList>
            <person name="Rey-Velasco X."/>
        </authorList>
    </citation>
    <scope>NUCLEOTIDE SEQUENCE [LARGE SCALE GENOMIC DNA]</scope>
    <source>
        <strain evidence="10 11">P117</strain>
    </source>
</reference>
<comment type="catalytic activity">
    <reaction evidence="8">
        <text>guanine + H2O + H(+) = xanthine + NH4(+)</text>
        <dbReference type="Rhea" id="RHEA:14665"/>
        <dbReference type="ChEBI" id="CHEBI:15377"/>
        <dbReference type="ChEBI" id="CHEBI:15378"/>
        <dbReference type="ChEBI" id="CHEBI:16235"/>
        <dbReference type="ChEBI" id="CHEBI:17712"/>
        <dbReference type="ChEBI" id="CHEBI:28938"/>
        <dbReference type="EC" id="3.5.4.3"/>
    </reaction>
</comment>
<evidence type="ECO:0000256" key="5">
    <source>
        <dbReference type="ARBA" id="ARBA00022801"/>
    </source>
</evidence>
<evidence type="ECO:0000256" key="2">
    <source>
        <dbReference type="ARBA" id="ARBA00006745"/>
    </source>
</evidence>
<evidence type="ECO:0000313" key="10">
    <source>
        <dbReference type="EMBL" id="MDT0596182.1"/>
    </source>
</evidence>
<dbReference type="Gene3D" id="3.20.20.140">
    <property type="entry name" value="Metal-dependent hydrolases"/>
    <property type="match status" value="1"/>
</dbReference>
<dbReference type="GO" id="GO:0008892">
    <property type="term" value="F:guanine deaminase activity"/>
    <property type="evidence" value="ECO:0007669"/>
    <property type="project" value="UniProtKB-EC"/>
</dbReference>
<keyword evidence="11" id="KW-1185">Reference proteome</keyword>
<evidence type="ECO:0000259" key="9">
    <source>
        <dbReference type="Pfam" id="PF01979"/>
    </source>
</evidence>
<comment type="function">
    <text evidence="8">Catalyzes the hydrolytic deamination of guanine, producing xanthine and ammonia.</text>
</comment>
<dbReference type="InterPro" id="IPR011059">
    <property type="entry name" value="Metal-dep_hydrolase_composite"/>
</dbReference>
<keyword evidence="6 8" id="KW-0862">Zinc</keyword>
<evidence type="ECO:0000313" key="11">
    <source>
        <dbReference type="Proteomes" id="UP001253545"/>
    </source>
</evidence>
<gene>
    <name evidence="10" type="primary">guaD</name>
    <name evidence="10" type="ORF">RM552_15110</name>
</gene>
<keyword evidence="5 8" id="KW-0378">Hydrolase</keyword>
<dbReference type="EC" id="3.5.4.3" evidence="3 7"/>
<evidence type="ECO:0000256" key="6">
    <source>
        <dbReference type="ARBA" id="ARBA00022833"/>
    </source>
</evidence>
<dbReference type="InterPro" id="IPR006680">
    <property type="entry name" value="Amidohydro-rel"/>
</dbReference>
<comment type="caution">
    <text evidence="10">The sequence shown here is derived from an EMBL/GenBank/DDBJ whole genome shotgun (WGS) entry which is preliminary data.</text>
</comment>
<sequence length="455" mass="50717">MNTKVVLYRASILHFPEATDVPSRDYVHFVDGGLVVVNGKILALDEYAVIFPKHPTAEVVDYRGRLIVPGFLDSHLHFPQTEMIAKYGEQLLEWLENYTFPTEDKFKDMNYCRYIAQIFLRQLIDNGTTTALTFASVHSQSVDAMFEAASQLNMAFITGKVCMDRHCPTYLQDTASSAQRQSDDLIQRWHGKGRNLYALTPRFAPTSSPEQLASLGELAQQYPDVFIQTHLSENAHEVAWVKELYPTHTNYLDVYEHFNMVRKRSVFGHCLHLNNDEWAQLSESGAVSAFCPSSNLFLGSGLFDIQSAKEHKVSIALASDVGAGTSFNMLRNYGDAYKISQLQQSPINPYEGLYYMTQGPAIAYDLSDNIGNLNPGSYADFVVLTPLANELSKLRHLGANTTSTATSNNADQTTVENASDMIFALSMIGDDRAVEATYIAGKQQKTPMENLNALA</sequence>
<dbReference type="SUPFAM" id="SSF51338">
    <property type="entry name" value="Composite domain of metallo-dependent hydrolases"/>
    <property type="match status" value="1"/>
</dbReference>